<dbReference type="Pfam" id="PF01288">
    <property type="entry name" value="HPPK"/>
    <property type="match status" value="1"/>
</dbReference>
<dbReference type="GO" id="GO:0003848">
    <property type="term" value="F:2-amino-4-hydroxy-6-hydroxymethyldihydropteridine diphosphokinase activity"/>
    <property type="evidence" value="ECO:0007669"/>
    <property type="project" value="UniProtKB-EC"/>
</dbReference>
<keyword evidence="9" id="KW-0289">Folate biosynthesis</keyword>
<evidence type="ECO:0000256" key="10">
    <source>
        <dbReference type="ARBA" id="ARBA00029409"/>
    </source>
</evidence>
<evidence type="ECO:0000259" key="13">
    <source>
        <dbReference type="PROSITE" id="PS00794"/>
    </source>
</evidence>
<feature type="domain" description="7,8-dihydro-6-hydroxymethylpterin-pyrophosphokinase" evidence="13">
    <location>
        <begin position="108"/>
        <end position="119"/>
    </location>
</feature>
<dbReference type="GO" id="GO:0005524">
    <property type="term" value="F:ATP binding"/>
    <property type="evidence" value="ECO:0007669"/>
    <property type="project" value="UniProtKB-KW"/>
</dbReference>
<evidence type="ECO:0000256" key="4">
    <source>
        <dbReference type="ARBA" id="ARBA00016218"/>
    </source>
</evidence>
<dbReference type="SUPFAM" id="SSF55083">
    <property type="entry name" value="6-hydroxymethyl-7,8-dihydropterin pyrophosphokinase, HPPK"/>
    <property type="match status" value="1"/>
</dbReference>
<evidence type="ECO:0000256" key="9">
    <source>
        <dbReference type="ARBA" id="ARBA00022909"/>
    </source>
</evidence>
<dbReference type="EC" id="2.7.6.3" evidence="3"/>
<dbReference type="GO" id="GO:0046654">
    <property type="term" value="P:tetrahydrofolate biosynthetic process"/>
    <property type="evidence" value="ECO:0007669"/>
    <property type="project" value="UniProtKB-UniPathway"/>
</dbReference>
<dbReference type="NCBIfam" id="TIGR01498">
    <property type="entry name" value="folK"/>
    <property type="match status" value="1"/>
</dbReference>
<dbReference type="PANTHER" id="PTHR43071">
    <property type="entry name" value="2-AMINO-4-HYDROXY-6-HYDROXYMETHYLDIHYDROPTERIDINE PYROPHOSPHOKINASE"/>
    <property type="match status" value="1"/>
</dbReference>
<dbReference type="AlphaFoldDB" id="A0A6P1YQU8"/>
<dbReference type="RefSeq" id="WP_163076211.1">
    <property type="nucleotide sequence ID" value="NZ_CP048630.1"/>
</dbReference>
<dbReference type="EMBL" id="CP048630">
    <property type="protein sequence ID" value="QIB35066.1"/>
    <property type="molecule type" value="Genomic_DNA"/>
</dbReference>
<dbReference type="PROSITE" id="PS00794">
    <property type="entry name" value="HPPK"/>
    <property type="match status" value="1"/>
</dbReference>
<dbReference type="GO" id="GO:0046656">
    <property type="term" value="P:folic acid biosynthetic process"/>
    <property type="evidence" value="ECO:0007669"/>
    <property type="project" value="UniProtKB-KW"/>
</dbReference>
<dbReference type="Gene3D" id="3.30.70.560">
    <property type="entry name" value="7,8-Dihydro-6-hydroxymethylpterin-pyrophosphokinase HPPK"/>
    <property type="match status" value="1"/>
</dbReference>
<evidence type="ECO:0000256" key="2">
    <source>
        <dbReference type="ARBA" id="ARBA00005810"/>
    </source>
</evidence>
<dbReference type="Proteomes" id="UP000464751">
    <property type="component" value="Chromosome"/>
</dbReference>
<evidence type="ECO:0000256" key="1">
    <source>
        <dbReference type="ARBA" id="ARBA00005051"/>
    </source>
</evidence>
<keyword evidence="7 14" id="KW-0418">Kinase</keyword>
<dbReference type="KEGG" id="apra:G3A50_16130"/>
<proteinExistence type="inferred from homology"/>
<comment type="similarity">
    <text evidence="2">Belongs to the HPPK family.</text>
</comment>
<reference evidence="14 15" key="1">
    <citation type="submission" date="2020-02" db="EMBL/GenBank/DDBJ databases">
        <authorList>
            <person name="Li G."/>
        </authorList>
    </citation>
    <scope>NUCLEOTIDE SEQUENCE [LARGE SCALE GENOMIC DNA]</scope>
    <source>
        <strain evidence="14 15">DSM 102029</strain>
    </source>
</reference>
<dbReference type="GO" id="GO:0016301">
    <property type="term" value="F:kinase activity"/>
    <property type="evidence" value="ECO:0007669"/>
    <property type="project" value="UniProtKB-KW"/>
</dbReference>
<keyword evidence="6" id="KW-0547">Nucleotide-binding</keyword>
<evidence type="ECO:0000256" key="12">
    <source>
        <dbReference type="ARBA" id="ARBA00033413"/>
    </source>
</evidence>
<evidence type="ECO:0000256" key="11">
    <source>
        <dbReference type="ARBA" id="ARBA00029766"/>
    </source>
</evidence>
<evidence type="ECO:0000256" key="6">
    <source>
        <dbReference type="ARBA" id="ARBA00022741"/>
    </source>
</evidence>
<dbReference type="InterPro" id="IPR000550">
    <property type="entry name" value="Hppk"/>
</dbReference>
<evidence type="ECO:0000256" key="3">
    <source>
        <dbReference type="ARBA" id="ARBA00013253"/>
    </source>
</evidence>
<name>A0A6P1YQU8_9HYPH</name>
<sequence length="185" mass="20273">MPSKTPPPDFFIRRPRPVEKRVAYLCLGSNLGDRAGTMAKAVGLIARSGLRIVARSSLYETPPWGPVPQGPYLNMVVAVETELSARELLNMLLGVEHAFGRDRTREVRFGPRTIDIDILLFGDDVIAEPDLEIPHPRMMQRAFALIPLAELAPDLVVQGVPVRQALGELDRTGIVKVEPSSASEG</sequence>
<dbReference type="CDD" id="cd00483">
    <property type="entry name" value="HPPK"/>
    <property type="match status" value="1"/>
</dbReference>
<dbReference type="PANTHER" id="PTHR43071:SF1">
    <property type="entry name" value="2-AMINO-4-HYDROXY-6-HYDROXYMETHYLDIHYDROPTERIDINE PYROPHOSPHOKINASE"/>
    <property type="match status" value="1"/>
</dbReference>
<protein>
    <recommendedName>
        <fullName evidence="4">2-amino-4-hydroxy-6-hydroxymethyldihydropteridine pyrophosphokinase</fullName>
        <ecNumber evidence="3">2.7.6.3</ecNumber>
    </recommendedName>
    <alternativeName>
        <fullName evidence="11">6-hydroxymethyl-7,8-dihydropterin pyrophosphokinase</fullName>
    </alternativeName>
    <alternativeName>
        <fullName evidence="12">7,8-dihydro-6-hydroxymethylpterin-pyrophosphokinase</fullName>
    </alternativeName>
</protein>
<dbReference type="UniPathway" id="UPA00077">
    <property type="reaction ID" value="UER00155"/>
</dbReference>
<comment type="pathway">
    <text evidence="1">Cofactor biosynthesis; tetrahydrofolate biosynthesis; 2-amino-4-hydroxy-6-hydroxymethyl-7,8-dihydropteridine diphosphate from 7,8-dihydroneopterin triphosphate: step 4/4.</text>
</comment>
<accession>A0A6P1YQU8</accession>
<evidence type="ECO:0000256" key="8">
    <source>
        <dbReference type="ARBA" id="ARBA00022840"/>
    </source>
</evidence>
<dbReference type="InterPro" id="IPR035907">
    <property type="entry name" value="Hppk_sf"/>
</dbReference>
<gene>
    <name evidence="14" type="primary">folK</name>
    <name evidence="14" type="ORF">G3A50_16130</name>
</gene>
<evidence type="ECO:0000256" key="7">
    <source>
        <dbReference type="ARBA" id="ARBA00022777"/>
    </source>
</evidence>
<comment type="function">
    <text evidence="10">Catalyzes the transfer of pyrophosphate from adenosine triphosphate (ATP) to 6-hydroxymethyl-7,8-dihydropterin, an enzymatic step in folate biosynthesis pathway.</text>
</comment>
<keyword evidence="5 14" id="KW-0808">Transferase</keyword>
<evidence type="ECO:0000256" key="5">
    <source>
        <dbReference type="ARBA" id="ARBA00022679"/>
    </source>
</evidence>
<keyword evidence="8" id="KW-0067">ATP-binding</keyword>
<evidence type="ECO:0000313" key="15">
    <source>
        <dbReference type="Proteomes" id="UP000464751"/>
    </source>
</evidence>
<keyword evidence="15" id="KW-1185">Reference proteome</keyword>
<organism evidence="14 15">
    <name type="scientific">Ancylobacter pratisalsi</name>
    <dbReference type="NCBI Taxonomy" id="1745854"/>
    <lineage>
        <taxon>Bacteria</taxon>
        <taxon>Pseudomonadati</taxon>
        <taxon>Pseudomonadota</taxon>
        <taxon>Alphaproteobacteria</taxon>
        <taxon>Hyphomicrobiales</taxon>
        <taxon>Xanthobacteraceae</taxon>
        <taxon>Ancylobacter</taxon>
    </lineage>
</organism>
<evidence type="ECO:0000313" key="14">
    <source>
        <dbReference type="EMBL" id="QIB35066.1"/>
    </source>
</evidence>